<reference evidence="1 2" key="2">
    <citation type="submission" date="2023-10" db="EMBL/GenBank/DDBJ databases">
        <authorList>
            <person name="Han X.F."/>
        </authorList>
    </citation>
    <scope>NUCLEOTIDE SEQUENCE [LARGE SCALE GENOMIC DNA]</scope>
    <source>
        <strain evidence="1 2">KCTC 39840</strain>
    </source>
</reference>
<accession>A0ABU4HJ59</accession>
<organism evidence="1 2">
    <name type="scientific">Conexibacter stalactiti</name>
    <dbReference type="NCBI Taxonomy" id="1940611"/>
    <lineage>
        <taxon>Bacteria</taxon>
        <taxon>Bacillati</taxon>
        <taxon>Actinomycetota</taxon>
        <taxon>Thermoleophilia</taxon>
        <taxon>Solirubrobacterales</taxon>
        <taxon>Conexibacteraceae</taxon>
        <taxon>Conexibacter</taxon>
    </lineage>
</organism>
<evidence type="ECO:0000313" key="2">
    <source>
        <dbReference type="Proteomes" id="UP001284601"/>
    </source>
</evidence>
<sequence>MDASEQIERRLSELRIRWGGFWPDDDLSAIAADVRRRIGRARDGWALSELEPLPDGHVAFAARTERDGEAVVLKVNPREHPDARDLLAEGQALRFWEPTGAAARLLDERDDGFTLLLEELRPGTPLDAAGLSWEERLTTIGRLVARLHRAGTPPAALPRLGAGYADGWRSALADDRPALAELELLLRPDADDLLLHADLHGGNALRAGDEWRAIDPHALRGDRHADVWALIDPLAPALPDAPRAAAEEARRWLELYAAAAELEPERAAAWTCLRARAEALAIDRDGFTASDEDRAWATRLHRIANALA</sequence>
<gene>
    <name evidence="1" type="ORF">R7226_03245</name>
</gene>
<keyword evidence="2" id="KW-1185">Reference proteome</keyword>
<dbReference type="RefSeq" id="WP_318595643.1">
    <property type="nucleotide sequence ID" value="NZ_JAWSTH010000004.1"/>
</dbReference>
<evidence type="ECO:0000313" key="1">
    <source>
        <dbReference type="EMBL" id="MDW5593336.1"/>
    </source>
</evidence>
<dbReference type="Proteomes" id="UP001284601">
    <property type="component" value="Unassembled WGS sequence"/>
</dbReference>
<dbReference type="InterPro" id="IPR006748">
    <property type="entry name" value="NH2Glyco/OHUrea_AB-resist_kin"/>
</dbReference>
<dbReference type="SUPFAM" id="SSF56112">
    <property type="entry name" value="Protein kinase-like (PK-like)"/>
    <property type="match status" value="1"/>
</dbReference>
<comment type="caution">
    <text evidence="1">The sequence shown here is derived from an EMBL/GenBank/DDBJ whole genome shotgun (WGS) entry which is preliminary data.</text>
</comment>
<protein>
    <submittedName>
        <fullName evidence="1">Aminoglycoside phosphotransferase family protein</fullName>
    </submittedName>
</protein>
<name>A0ABU4HJ59_9ACTN</name>
<dbReference type="EMBL" id="JAWSTH010000004">
    <property type="protein sequence ID" value="MDW5593336.1"/>
    <property type="molecule type" value="Genomic_DNA"/>
</dbReference>
<dbReference type="InterPro" id="IPR011009">
    <property type="entry name" value="Kinase-like_dom_sf"/>
</dbReference>
<dbReference type="Pfam" id="PF04655">
    <property type="entry name" value="APH_6_hur"/>
    <property type="match status" value="1"/>
</dbReference>
<proteinExistence type="predicted"/>
<reference evidence="2" key="1">
    <citation type="submission" date="2023-07" db="EMBL/GenBank/DDBJ databases">
        <title>Conexibacter stalactiti sp. nov., isolated from stalactites in a lava cave and emended description of the genus Conexibacter.</title>
        <authorList>
            <person name="Lee S.D."/>
        </authorList>
    </citation>
    <scope>NUCLEOTIDE SEQUENCE [LARGE SCALE GENOMIC DNA]</scope>
    <source>
        <strain evidence="2">KCTC 39840</strain>
    </source>
</reference>